<dbReference type="EMBL" id="GBBM01007731">
    <property type="protein sequence ID" value="JAC27687.1"/>
    <property type="molecule type" value="mRNA"/>
</dbReference>
<proteinExistence type="evidence at transcript level"/>
<sequence>MYKAVVFTLFISTAYVQCAPQEIAEEYQETEFQTFCDLDSSVQVSFLQCVQEKSLVFKEFLEKKSTTLNGFLAEICKDGEIDYPEDLMAVLESEWEKIEECIVSMEEQSAA</sequence>
<feature type="chain" id="PRO_5001516073" evidence="1">
    <location>
        <begin position="19"/>
        <end position="111"/>
    </location>
</feature>
<evidence type="ECO:0000313" key="2">
    <source>
        <dbReference type="EMBL" id="JAC27687.1"/>
    </source>
</evidence>
<reference evidence="2" key="1">
    <citation type="submission" date="2014-03" db="EMBL/GenBank/DDBJ databases">
        <title>The sialotranscriptome of Amblyomma triste, Amblyomma parvum and Amblyomma cajennense ticks, uncovered by 454-based RNA-seq.</title>
        <authorList>
            <person name="Garcia G.R."/>
            <person name="Gardinassi L.G."/>
            <person name="Ribeiro J.M."/>
            <person name="Anatriello E."/>
            <person name="Ferreira B.R."/>
            <person name="Moreira H.N."/>
            <person name="Mafra C."/>
            <person name="Olegario M.M."/>
            <person name="Szabo P.J."/>
            <person name="Miranda-Santos I.K."/>
            <person name="Maruyama S.R."/>
        </authorList>
    </citation>
    <scope>NUCLEOTIDE SEQUENCE</scope>
    <source>
        <strain evidence="2">Mato Grasso do Sul</strain>
        <tissue evidence="2">Salivary glands</tissue>
    </source>
</reference>
<evidence type="ECO:0000256" key="1">
    <source>
        <dbReference type="SAM" id="SignalP"/>
    </source>
</evidence>
<name>A0A023G206_AMBTT</name>
<dbReference type="AlphaFoldDB" id="A0A023G206"/>
<keyword evidence="1" id="KW-0732">Signal</keyword>
<feature type="signal peptide" evidence="1">
    <location>
        <begin position="1"/>
        <end position="18"/>
    </location>
</feature>
<organism evidence="2">
    <name type="scientific">Amblyomma triste</name>
    <name type="common">Neotropical tick</name>
    <dbReference type="NCBI Taxonomy" id="251400"/>
    <lineage>
        <taxon>Eukaryota</taxon>
        <taxon>Metazoa</taxon>
        <taxon>Ecdysozoa</taxon>
        <taxon>Arthropoda</taxon>
        <taxon>Chelicerata</taxon>
        <taxon>Arachnida</taxon>
        <taxon>Acari</taxon>
        <taxon>Parasitiformes</taxon>
        <taxon>Ixodida</taxon>
        <taxon>Ixodoidea</taxon>
        <taxon>Ixodidae</taxon>
        <taxon>Amblyomminae</taxon>
        <taxon>Amblyomma</taxon>
    </lineage>
</organism>
<accession>A0A023G206</accession>
<protein>
    <submittedName>
        <fullName evidence="2">Putative secreted protein</fullName>
    </submittedName>
</protein>